<reference evidence="8" key="1">
    <citation type="submission" date="2019-09" db="EMBL/GenBank/DDBJ databases">
        <title>Antimicrobial potential of Antarctic Bacteria.</title>
        <authorList>
            <person name="Benaud N."/>
            <person name="Edwards R.J."/>
            <person name="Ferrari B.C."/>
        </authorList>
    </citation>
    <scope>NUCLEOTIDE SEQUENCE [LARGE SCALE GENOMIC DNA]</scope>
    <source>
        <strain evidence="8">SPB151</strain>
    </source>
</reference>
<keyword evidence="4 7" id="KW-0067">ATP-binding</keyword>
<dbReference type="GO" id="GO:0046677">
    <property type="term" value="P:response to antibiotic"/>
    <property type="evidence" value="ECO:0007669"/>
    <property type="project" value="UniProtKB-KW"/>
</dbReference>
<evidence type="ECO:0000313" key="7">
    <source>
        <dbReference type="EMBL" id="QNE21130.1"/>
    </source>
</evidence>
<feature type="domain" description="ABC transporter" evidence="6">
    <location>
        <begin position="11"/>
        <end position="264"/>
    </location>
</feature>
<gene>
    <name evidence="7" type="ORF">F1D05_28485</name>
</gene>
<accession>A0A7G6X4G5</accession>
<evidence type="ECO:0000256" key="4">
    <source>
        <dbReference type="ARBA" id="ARBA00022840"/>
    </source>
</evidence>
<dbReference type="KEGG" id="kqi:F1D05_28485"/>
<dbReference type="RefSeq" id="WP_185443533.1">
    <property type="nucleotide sequence ID" value="NZ_CP043661.1"/>
</dbReference>
<evidence type="ECO:0000256" key="2">
    <source>
        <dbReference type="ARBA" id="ARBA00022448"/>
    </source>
</evidence>
<keyword evidence="8" id="KW-1185">Reference proteome</keyword>
<keyword evidence="2" id="KW-0813">Transport</keyword>
<dbReference type="SUPFAM" id="SSF52540">
    <property type="entry name" value="P-loop containing nucleoside triphosphate hydrolases"/>
    <property type="match status" value="1"/>
</dbReference>
<name>A0A7G6X4G5_9ACTN</name>
<dbReference type="Gene3D" id="3.40.50.300">
    <property type="entry name" value="P-loop containing nucleotide triphosphate hydrolases"/>
    <property type="match status" value="1"/>
</dbReference>
<organism evidence="7 8">
    <name type="scientific">Kribbella qitaiheensis</name>
    <dbReference type="NCBI Taxonomy" id="1544730"/>
    <lineage>
        <taxon>Bacteria</taxon>
        <taxon>Bacillati</taxon>
        <taxon>Actinomycetota</taxon>
        <taxon>Actinomycetes</taxon>
        <taxon>Propionibacteriales</taxon>
        <taxon>Kribbellaceae</taxon>
        <taxon>Kribbella</taxon>
    </lineage>
</organism>
<dbReference type="PANTHER" id="PTHR42711">
    <property type="entry name" value="ABC TRANSPORTER ATP-BINDING PROTEIN"/>
    <property type="match status" value="1"/>
</dbReference>
<dbReference type="GO" id="GO:0005524">
    <property type="term" value="F:ATP binding"/>
    <property type="evidence" value="ECO:0007669"/>
    <property type="project" value="UniProtKB-KW"/>
</dbReference>
<dbReference type="EMBL" id="CP043661">
    <property type="protein sequence ID" value="QNE21130.1"/>
    <property type="molecule type" value="Genomic_DNA"/>
</dbReference>
<dbReference type="Proteomes" id="UP000515563">
    <property type="component" value="Chromosome"/>
</dbReference>
<evidence type="ECO:0000313" key="8">
    <source>
        <dbReference type="Proteomes" id="UP000515563"/>
    </source>
</evidence>
<sequence>MPESSTEEPAIHTEALTKTYRYTEQQPGLAGAVKGLFRPDRRERVAVDALQLTVPRGQIIGLLGPNGAGKTTTIKMLCGLLRPTSGDLEVLGHRPAKRGYDFLSRISVVFGQKSMLWWDVSTYDSLLIHKEMYAIPEPRFEATIKDLAERLQVEDILNIPVRKLSLGQRMRCELILALLHGPDLLFADEPTVGLDVVAKLSVRAFLAELNRDLGTTIVLTSHDMNDVAALCERIAVVNHGRTIFDGDLEALRERADAGVDADLDQVMSKLFTEAAADA</sequence>
<dbReference type="InterPro" id="IPR027417">
    <property type="entry name" value="P-loop_NTPase"/>
</dbReference>
<keyword evidence="5" id="KW-0046">Antibiotic resistance</keyword>
<evidence type="ECO:0000256" key="1">
    <source>
        <dbReference type="ARBA" id="ARBA00004202"/>
    </source>
</evidence>
<dbReference type="GO" id="GO:0005886">
    <property type="term" value="C:plasma membrane"/>
    <property type="evidence" value="ECO:0007669"/>
    <property type="project" value="UniProtKB-SubCell"/>
</dbReference>
<reference evidence="7 8" key="2">
    <citation type="journal article" date="2020" name="Microbiol. Resour. Announc.">
        <title>Antarctic desert soil bacteria exhibit high novel natural product potential, evaluated through long-read genome sequencing and comparative genomics.</title>
        <authorList>
            <person name="Benaud N."/>
            <person name="Edwards R.J."/>
            <person name="Amos T.G."/>
            <person name="D'Agostino P.M."/>
            <person name="Gutierrez-Chavez C."/>
            <person name="Montgomery K."/>
            <person name="Nicetic I."/>
            <person name="Ferrari B.C."/>
        </authorList>
    </citation>
    <scope>NUCLEOTIDE SEQUENCE [LARGE SCALE GENOMIC DNA]</scope>
    <source>
        <strain evidence="7 8">SPB151</strain>
    </source>
</reference>
<evidence type="ECO:0000256" key="5">
    <source>
        <dbReference type="ARBA" id="ARBA00023251"/>
    </source>
</evidence>
<dbReference type="InterPro" id="IPR050763">
    <property type="entry name" value="ABC_transporter_ATP-binding"/>
</dbReference>
<dbReference type="PANTHER" id="PTHR42711:SF4">
    <property type="entry name" value="ABC TRANSPORTER RELATED"/>
    <property type="match status" value="1"/>
</dbReference>
<comment type="subcellular location">
    <subcellularLocation>
        <location evidence="1">Cell membrane</location>
        <topology evidence="1">Peripheral membrane protein</topology>
    </subcellularLocation>
</comment>
<dbReference type="GO" id="GO:0016887">
    <property type="term" value="F:ATP hydrolysis activity"/>
    <property type="evidence" value="ECO:0007669"/>
    <property type="project" value="InterPro"/>
</dbReference>
<dbReference type="AlphaFoldDB" id="A0A7G6X4G5"/>
<dbReference type="Pfam" id="PF00005">
    <property type="entry name" value="ABC_tran"/>
    <property type="match status" value="1"/>
</dbReference>
<dbReference type="PROSITE" id="PS50893">
    <property type="entry name" value="ABC_TRANSPORTER_2"/>
    <property type="match status" value="1"/>
</dbReference>
<dbReference type="InterPro" id="IPR003593">
    <property type="entry name" value="AAA+_ATPase"/>
</dbReference>
<proteinExistence type="predicted"/>
<evidence type="ECO:0000259" key="6">
    <source>
        <dbReference type="PROSITE" id="PS50893"/>
    </source>
</evidence>
<evidence type="ECO:0000256" key="3">
    <source>
        <dbReference type="ARBA" id="ARBA00022741"/>
    </source>
</evidence>
<protein>
    <submittedName>
        <fullName evidence="7">ATP-binding cassette domain-containing protein</fullName>
    </submittedName>
</protein>
<dbReference type="InterPro" id="IPR003439">
    <property type="entry name" value="ABC_transporter-like_ATP-bd"/>
</dbReference>
<dbReference type="SMART" id="SM00382">
    <property type="entry name" value="AAA"/>
    <property type="match status" value="1"/>
</dbReference>
<keyword evidence="3" id="KW-0547">Nucleotide-binding</keyword>